<dbReference type="InterPro" id="IPR015424">
    <property type="entry name" value="PyrdxlP-dep_Trfase"/>
</dbReference>
<evidence type="ECO:0000256" key="1">
    <source>
        <dbReference type="ARBA" id="ARBA00001933"/>
    </source>
</evidence>
<dbReference type="EC" id="2.6.1.9" evidence="9"/>
<evidence type="ECO:0000256" key="6">
    <source>
        <dbReference type="ARBA" id="ARBA00022679"/>
    </source>
</evidence>
<dbReference type="NCBIfam" id="NF002877">
    <property type="entry name" value="PRK03317.1"/>
    <property type="match status" value="1"/>
</dbReference>
<evidence type="ECO:0000256" key="8">
    <source>
        <dbReference type="ARBA" id="ARBA00023102"/>
    </source>
</evidence>
<dbReference type="RefSeq" id="WP_013770790.1">
    <property type="nucleotide sequence ID" value="NC_015514.1"/>
</dbReference>
<dbReference type="NCBIfam" id="TIGR01141">
    <property type="entry name" value="hisC"/>
    <property type="match status" value="1"/>
</dbReference>
<keyword evidence="6 9" id="KW-0808">Transferase</keyword>
<evidence type="ECO:0000256" key="5">
    <source>
        <dbReference type="ARBA" id="ARBA00022605"/>
    </source>
</evidence>
<keyword evidence="4 9" id="KW-0032">Aminotransferase</keyword>
<dbReference type="SUPFAM" id="SSF53383">
    <property type="entry name" value="PLP-dependent transferases"/>
    <property type="match status" value="1"/>
</dbReference>
<evidence type="ECO:0000313" key="11">
    <source>
        <dbReference type="EMBL" id="AEE45764.1"/>
    </source>
</evidence>
<dbReference type="PANTHER" id="PTHR42885">
    <property type="entry name" value="HISTIDINOL-PHOSPHATE AMINOTRANSFERASE-RELATED"/>
    <property type="match status" value="1"/>
</dbReference>
<dbReference type="PROSITE" id="PS00599">
    <property type="entry name" value="AA_TRANSFER_CLASS_2"/>
    <property type="match status" value="1"/>
</dbReference>
<comment type="cofactor">
    <cofactor evidence="1 9">
        <name>pyridoxal 5'-phosphate</name>
        <dbReference type="ChEBI" id="CHEBI:597326"/>
    </cofactor>
</comment>
<dbReference type="InterPro" id="IPR001917">
    <property type="entry name" value="Aminotrans_II_pyridoxalP_BS"/>
</dbReference>
<feature type="modified residue" description="N6-(pyridoxal phosphate)lysine" evidence="9">
    <location>
        <position position="235"/>
    </location>
</feature>
<name>F4H7T0_CELFA</name>
<dbReference type="Pfam" id="PF00155">
    <property type="entry name" value="Aminotran_1_2"/>
    <property type="match status" value="1"/>
</dbReference>
<dbReference type="AlphaFoldDB" id="F4H7T0"/>
<dbReference type="Proteomes" id="UP000008460">
    <property type="component" value="Chromosome"/>
</dbReference>
<proteinExistence type="inferred from homology"/>
<evidence type="ECO:0000256" key="7">
    <source>
        <dbReference type="ARBA" id="ARBA00022898"/>
    </source>
</evidence>
<evidence type="ECO:0000256" key="2">
    <source>
        <dbReference type="ARBA" id="ARBA00007970"/>
    </source>
</evidence>
<dbReference type="HOGENOM" id="CLU_017584_3_1_11"/>
<gene>
    <name evidence="9" type="primary">hisC</name>
    <name evidence="11" type="ordered locus">Celf_1632</name>
</gene>
<accession>F4H7T0</accession>
<comment type="subunit">
    <text evidence="3 9">Homodimer.</text>
</comment>
<dbReference type="InterPro" id="IPR015422">
    <property type="entry name" value="PyrdxlP-dep_Trfase_small"/>
</dbReference>
<dbReference type="EMBL" id="CP002666">
    <property type="protein sequence ID" value="AEE45764.1"/>
    <property type="molecule type" value="Genomic_DNA"/>
</dbReference>
<feature type="domain" description="Aminotransferase class I/classII large" evidence="10">
    <location>
        <begin position="31"/>
        <end position="359"/>
    </location>
</feature>
<evidence type="ECO:0000256" key="9">
    <source>
        <dbReference type="HAMAP-Rule" id="MF_01023"/>
    </source>
</evidence>
<dbReference type="HAMAP" id="MF_01023">
    <property type="entry name" value="HisC_aminotrans_2"/>
    <property type="match status" value="1"/>
</dbReference>
<organism evidence="11 12">
    <name type="scientific">Cellulomonas fimi (strain ATCC 484 / DSM 20113 / JCM 1341 / CCUG 24087 / LMG 16345 / NBRC 15513 / NCIMB 8980 / NCTC 7547 / NRS-133)</name>
    <dbReference type="NCBI Taxonomy" id="590998"/>
    <lineage>
        <taxon>Bacteria</taxon>
        <taxon>Bacillati</taxon>
        <taxon>Actinomycetota</taxon>
        <taxon>Actinomycetes</taxon>
        <taxon>Micrococcales</taxon>
        <taxon>Cellulomonadaceae</taxon>
        <taxon>Cellulomonas</taxon>
    </lineage>
</organism>
<dbReference type="UniPathway" id="UPA00031">
    <property type="reaction ID" value="UER00012"/>
</dbReference>
<sequence>MTADLARPALPLRPELAGLEPYGAPQLDVPVLLNVNENPYAPSEAVVEDVARAVADATRTLNRYPDRDFVGLREDLAEYLAVESGVRLAPEQLWAANGSNEIMLHVLQAFGGPGRTALSFAPTYSMYPEYARDTSTAWVEGRREEDFSLDPDAARAAIDRHAPSVVLLASPNNPTGTALPTATVLAVLDAAARVPGGCVVVVDEAYGEFRRRGTPSALELLDGHPHLAVSRTMSKAFGLAGARVGYLAASPAFVDALRVVRLPYHLSAVTQAVARAALRHAPSLMAQVGSLRDQRDALVVWLRERGLQVADSDANFVLFGTFDDRRAVWQGLLDRGVLIREVGPQGWLRVSVGTPQETAAFQDALTQVAGLTAPGNEEER</sequence>
<comment type="catalytic activity">
    <reaction evidence="9">
        <text>L-histidinol phosphate + 2-oxoglutarate = 3-(imidazol-4-yl)-2-oxopropyl phosphate + L-glutamate</text>
        <dbReference type="Rhea" id="RHEA:23744"/>
        <dbReference type="ChEBI" id="CHEBI:16810"/>
        <dbReference type="ChEBI" id="CHEBI:29985"/>
        <dbReference type="ChEBI" id="CHEBI:57766"/>
        <dbReference type="ChEBI" id="CHEBI:57980"/>
        <dbReference type="EC" id="2.6.1.9"/>
    </reaction>
</comment>
<dbReference type="Gene3D" id="3.40.640.10">
    <property type="entry name" value="Type I PLP-dependent aspartate aminotransferase-like (Major domain)"/>
    <property type="match status" value="1"/>
</dbReference>
<dbReference type="CDD" id="cd00609">
    <property type="entry name" value="AAT_like"/>
    <property type="match status" value="1"/>
</dbReference>
<dbReference type="PANTHER" id="PTHR42885:SF2">
    <property type="entry name" value="HISTIDINOL-PHOSPHATE AMINOTRANSFERASE"/>
    <property type="match status" value="1"/>
</dbReference>
<evidence type="ECO:0000259" key="10">
    <source>
        <dbReference type="Pfam" id="PF00155"/>
    </source>
</evidence>
<reference evidence="11 12" key="1">
    <citation type="submission" date="2011-04" db="EMBL/GenBank/DDBJ databases">
        <title>Complete sequence of Cellulomonas fimi ATCC 484.</title>
        <authorList>
            <consortium name="US DOE Joint Genome Institute"/>
            <person name="Lucas S."/>
            <person name="Han J."/>
            <person name="Lapidus A."/>
            <person name="Cheng J.-F."/>
            <person name="Goodwin L."/>
            <person name="Pitluck S."/>
            <person name="Peters L."/>
            <person name="Chertkov O."/>
            <person name="Detter J.C."/>
            <person name="Han C."/>
            <person name="Tapia R."/>
            <person name="Land M."/>
            <person name="Hauser L."/>
            <person name="Kyrpides N."/>
            <person name="Ivanova N."/>
            <person name="Ovchinnikova G."/>
            <person name="Pagani I."/>
            <person name="Mead D."/>
            <person name="Brumm P."/>
            <person name="Woyke T."/>
        </authorList>
    </citation>
    <scope>NUCLEOTIDE SEQUENCE [LARGE SCALE GENOMIC DNA]</scope>
    <source>
        <strain evidence="12">ATCC 484 / DSM 20113 / JCM 1341 / NBRC 15513 / NCIMB 8980 / NCTC 7547</strain>
    </source>
</reference>
<evidence type="ECO:0000256" key="4">
    <source>
        <dbReference type="ARBA" id="ARBA00022576"/>
    </source>
</evidence>
<evidence type="ECO:0000313" key="12">
    <source>
        <dbReference type="Proteomes" id="UP000008460"/>
    </source>
</evidence>
<dbReference type="Gene3D" id="3.90.1150.10">
    <property type="entry name" value="Aspartate Aminotransferase, domain 1"/>
    <property type="match status" value="1"/>
</dbReference>
<keyword evidence="5 9" id="KW-0028">Amino-acid biosynthesis</keyword>
<comment type="pathway">
    <text evidence="9">Amino-acid biosynthesis; L-histidine biosynthesis; L-histidine from 5-phospho-alpha-D-ribose 1-diphosphate: step 7/9.</text>
</comment>
<dbReference type="InterPro" id="IPR015421">
    <property type="entry name" value="PyrdxlP-dep_Trfase_major"/>
</dbReference>
<dbReference type="InterPro" id="IPR005861">
    <property type="entry name" value="HisP_aminotrans"/>
</dbReference>
<dbReference type="KEGG" id="cfi:Celf_1632"/>
<comment type="similarity">
    <text evidence="2 9">Belongs to the class-II pyridoxal-phosphate-dependent aminotransferase family. Histidinol-phosphate aminotransferase subfamily.</text>
</comment>
<dbReference type="eggNOG" id="COG0079">
    <property type="taxonomic scope" value="Bacteria"/>
</dbReference>
<dbReference type="GO" id="GO:0000105">
    <property type="term" value="P:L-histidine biosynthetic process"/>
    <property type="evidence" value="ECO:0007669"/>
    <property type="project" value="UniProtKB-UniRule"/>
</dbReference>
<keyword evidence="12" id="KW-1185">Reference proteome</keyword>
<protein>
    <recommendedName>
        <fullName evidence="9">Histidinol-phosphate aminotransferase</fullName>
        <ecNumber evidence="9">2.6.1.9</ecNumber>
    </recommendedName>
    <alternativeName>
        <fullName evidence="9">Imidazole acetol-phosphate transaminase</fullName>
    </alternativeName>
</protein>
<dbReference type="STRING" id="590998.Celf_1632"/>
<keyword evidence="7 9" id="KW-0663">Pyridoxal phosphate</keyword>
<keyword evidence="8 9" id="KW-0368">Histidine biosynthesis</keyword>
<dbReference type="GO" id="GO:0030170">
    <property type="term" value="F:pyridoxal phosphate binding"/>
    <property type="evidence" value="ECO:0007669"/>
    <property type="project" value="InterPro"/>
</dbReference>
<evidence type="ECO:0000256" key="3">
    <source>
        <dbReference type="ARBA" id="ARBA00011738"/>
    </source>
</evidence>
<dbReference type="InterPro" id="IPR004839">
    <property type="entry name" value="Aminotransferase_I/II_large"/>
</dbReference>
<dbReference type="GO" id="GO:0004400">
    <property type="term" value="F:histidinol-phosphate transaminase activity"/>
    <property type="evidence" value="ECO:0007669"/>
    <property type="project" value="UniProtKB-UniRule"/>
</dbReference>